<reference evidence="1 2" key="1">
    <citation type="submission" date="2008-10" db="EMBL/GenBank/DDBJ databases">
        <title>Draft genome sequence of Parabacteroides johnsonii (DSM 18315).</title>
        <authorList>
            <person name="Sudarsanam P."/>
            <person name="Ley R."/>
            <person name="Guruge J."/>
            <person name="Turnbaugh P.J."/>
            <person name="Mahowald M."/>
            <person name="Liep D."/>
            <person name="Gordon J."/>
        </authorList>
    </citation>
    <scope>NUCLEOTIDE SEQUENCE [LARGE SCALE GENOMIC DNA]</scope>
    <source>
        <strain evidence="1 2">DSM 18315</strain>
    </source>
</reference>
<dbReference type="Proteomes" id="UP000005510">
    <property type="component" value="Unassembled WGS sequence"/>
</dbReference>
<gene>
    <name evidence="1" type="ORF">PRABACTJOHN_02992</name>
</gene>
<dbReference type="HOGENOM" id="CLU_3010129_0_0_10"/>
<sequence>MFIHFLFVANVGVCRCSTMVGKFGGSGLYENHTPVCMIFIQPFSVPLSPLREMKKI</sequence>
<proteinExistence type="predicted"/>
<dbReference type="STRING" id="537006.PRABACTJOHN_02992"/>
<evidence type="ECO:0000313" key="1">
    <source>
        <dbReference type="EMBL" id="EEC95649.1"/>
    </source>
</evidence>
<comment type="caution">
    <text evidence="1">The sequence shown here is derived from an EMBL/GenBank/DDBJ whole genome shotgun (WGS) entry which is preliminary data.</text>
</comment>
<dbReference type="EMBL" id="ABYH01000326">
    <property type="protein sequence ID" value="EEC95649.1"/>
    <property type="molecule type" value="Genomic_DNA"/>
</dbReference>
<name>B7BD71_9BACT</name>
<reference evidence="1 2" key="2">
    <citation type="submission" date="2008-10" db="EMBL/GenBank/DDBJ databases">
        <authorList>
            <person name="Fulton L."/>
            <person name="Clifton S."/>
            <person name="Fulton B."/>
            <person name="Xu J."/>
            <person name="Minx P."/>
            <person name="Pepin K.H."/>
            <person name="Johnson M."/>
            <person name="Bhonagiri V."/>
            <person name="Nash W.E."/>
            <person name="Mardis E.R."/>
            <person name="Wilson R.K."/>
        </authorList>
    </citation>
    <scope>NUCLEOTIDE SEQUENCE [LARGE SCALE GENOMIC DNA]</scope>
    <source>
        <strain evidence="1 2">DSM 18315</strain>
    </source>
</reference>
<evidence type="ECO:0000313" key="2">
    <source>
        <dbReference type="Proteomes" id="UP000005510"/>
    </source>
</evidence>
<dbReference type="AlphaFoldDB" id="B7BD71"/>
<accession>B7BD71</accession>
<protein>
    <submittedName>
        <fullName evidence="1">Uncharacterized protein</fullName>
    </submittedName>
</protein>
<organism evidence="1 2">
    <name type="scientific">Parabacteroides johnsonii DSM 18315</name>
    <dbReference type="NCBI Taxonomy" id="537006"/>
    <lineage>
        <taxon>Bacteria</taxon>
        <taxon>Pseudomonadati</taxon>
        <taxon>Bacteroidota</taxon>
        <taxon>Bacteroidia</taxon>
        <taxon>Bacteroidales</taxon>
        <taxon>Tannerellaceae</taxon>
        <taxon>Parabacteroides</taxon>
    </lineage>
</organism>